<evidence type="ECO:0000313" key="3">
    <source>
        <dbReference type="Proteomes" id="UP000647183"/>
    </source>
</evidence>
<dbReference type="PROSITE" id="PS51257">
    <property type="entry name" value="PROKAR_LIPOPROTEIN"/>
    <property type="match status" value="1"/>
</dbReference>
<name>A0ABR8UG51_9GAMM</name>
<dbReference type="InterPro" id="IPR000421">
    <property type="entry name" value="FA58C"/>
</dbReference>
<dbReference type="InterPro" id="IPR008979">
    <property type="entry name" value="Galactose-bd-like_sf"/>
</dbReference>
<reference evidence="2 3" key="1">
    <citation type="submission" date="2020-08" db="EMBL/GenBank/DDBJ databases">
        <title>A Genomic Blueprint of the Chicken Gut Microbiome.</title>
        <authorList>
            <person name="Gilroy R."/>
            <person name="Ravi A."/>
            <person name="Getino M."/>
            <person name="Pursley I."/>
            <person name="Horton D.L."/>
            <person name="Alikhan N.-F."/>
            <person name="Baker D."/>
            <person name="Gharbi K."/>
            <person name="Hall N."/>
            <person name="Watson M."/>
            <person name="Adriaenssens E.M."/>
            <person name="Foster-Nyarko E."/>
            <person name="Jarju S."/>
            <person name="Secka A."/>
            <person name="Antonio M."/>
            <person name="Oren A."/>
            <person name="Chaudhuri R."/>
            <person name="La Ragione R.M."/>
            <person name="Hildebrand F."/>
            <person name="Pallen M.J."/>
        </authorList>
    </citation>
    <scope>NUCLEOTIDE SEQUENCE [LARGE SCALE GENOMIC DNA]</scope>
    <source>
        <strain evidence="2 3">Sa2BVA3</strain>
    </source>
</reference>
<organism evidence="2 3">
    <name type="scientific">Luteimonas colneyensis</name>
    <dbReference type="NCBI Taxonomy" id="2762230"/>
    <lineage>
        <taxon>Bacteria</taxon>
        <taxon>Pseudomonadati</taxon>
        <taxon>Pseudomonadota</taxon>
        <taxon>Gammaproteobacteria</taxon>
        <taxon>Lysobacterales</taxon>
        <taxon>Lysobacteraceae</taxon>
        <taxon>Luteimonas</taxon>
    </lineage>
</organism>
<comment type="caution">
    <text evidence="2">The sequence shown here is derived from an EMBL/GenBank/DDBJ whole genome shotgun (WGS) entry which is preliminary data.</text>
</comment>
<dbReference type="EMBL" id="JACSQJ010000001">
    <property type="protein sequence ID" value="MBD7986713.1"/>
    <property type="molecule type" value="Genomic_DNA"/>
</dbReference>
<accession>A0ABR8UG51</accession>
<keyword evidence="3" id="KW-1185">Reference proteome</keyword>
<dbReference type="SUPFAM" id="SSF48208">
    <property type="entry name" value="Six-hairpin glycosidases"/>
    <property type="match status" value="1"/>
</dbReference>
<dbReference type="Gene3D" id="1.50.10.10">
    <property type="match status" value="1"/>
</dbReference>
<dbReference type="InterPro" id="IPR008928">
    <property type="entry name" value="6-hairpin_glycosidase_sf"/>
</dbReference>
<feature type="domain" description="F5/8 type C" evidence="1">
    <location>
        <begin position="190"/>
        <end position="328"/>
    </location>
</feature>
<proteinExistence type="predicted"/>
<dbReference type="Gene3D" id="2.60.120.260">
    <property type="entry name" value="Galactose-binding domain-like"/>
    <property type="match status" value="1"/>
</dbReference>
<dbReference type="Proteomes" id="UP000647183">
    <property type="component" value="Unassembled WGS sequence"/>
</dbReference>
<gene>
    <name evidence="2" type="ORF">H9645_01550</name>
</gene>
<protein>
    <submittedName>
        <fullName evidence="2">Discoidin domain-containing protein</fullName>
    </submittedName>
</protein>
<sequence>MGRGAGAAARAAGRRGGWGRAAVGALAGWLACASPAAAQEVLSTRLLDGFEDSAAWRVVASDQVSAAIRAVDGAEGSALCLDYDFNGVSGHAGIQRALPLDFPVNYRFDLQLRGDAPANDLQFKLVDASGDNVWWANRSSVEPPARWTPQRYKARHIVKAWGPDPDPLLRASASMEFVVYNRVGGRGSVCFDALSFSELAPPDDSPLHATALATAGDAAAAVDGDAASAWRAPKVEGGQRIVLDLGRVREFGGLVLDWLPGRQASRYRVQVSGDGAAWRDLRDVQGSDGERDWIALPESEARWIALDLLDGPGAEFALAGATVKPLGFSAHPNDFVRAVAADLPRGRYPRGFSGEQPYWTILGLDGGLQQGLIGEDGAVEVARGGFSIEPFVVAGGRLVTWADAAPRQSLQDGYLPIPSVDWRHDDFSLRVTAFAAGTPERSQLVLRYRLANTSGRPQDLQLALATRPLQVNPPAQFLNTLGGVSRINAIAVDGGMVSVAGVPRVFAKQVPDASFASAFDAGDLVRHLAAGRLPATTRVANDPAGLASAALVWRARLAPGAVESVEVMVPMTGGSAPARRWWDAEALQQEVAAQWRGKLDQVRLDVPPEGQALADSLRTALAHMLVSRVGPRLQPGTRSYSRSWIRDGAMISEGLLRMGRADAVREYVEWYAPFQFDDGKVPCCVDDRGSDPVPENDSHGELIFNIAEYWRHTGDDAFLERMWPHVLAAWEYMESLAQSERTGANRALDPAFFGMMPASISHEGYSAKPMHSYWDNFWALRGYKDAVQVAEALGRAEDAARMAAARDRFRADLLASLDAAATRHAIDYLPGAAELGDFDPTSTTIALAPGGELAHLPPDRVHATFERYWREFAQRRDGERAWKDYTPYEWRNVGAFVRLGWRERAWDAARWFLDHRAPAPWNQWAEVVTPTPRTPFFLGDLPHAWVASDFVRSALDMFAYVRESDDSLVLAAGVPASWLDGRGVALHGMRTPHGTLGYRLAREDGRLVLEIAADAGLPPGGLVLPWPYPGEPGPASVDGVTVAWDGRELRIPRAGARVEIAVP</sequence>
<dbReference type="PROSITE" id="PS50022">
    <property type="entry name" value="FA58C_3"/>
    <property type="match status" value="1"/>
</dbReference>
<dbReference type="SUPFAM" id="SSF49785">
    <property type="entry name" value="Galactose-binding domain-like"/>
    <property type="match status" value="2"/>
</dbReference>
<evidence type="ECO:0000259" key="1">
    <source>
        <dbReference type="PROSITE" id="PS50022"/>
    </source>
</evidence>
<evidence type="ECO:0000313" key="2">
    <source>
        <dbReference type="EMBL" id="MBD7986713.1"/>
    </source>
</evidence>
<dbReference type="InterPro" id="IPR012341">
    <property type="entry name" value="6hp_glycosidase-like_sf"/>
</dbReference>
<dbReference type="Pfam" id="PF00754">
    <property type="entry name" value="F5_F8_type_C"/>
    <property type="match status" value="1"/>
</dbReference>